<dbReference type="KEGG" id="dni:HX89_03130"/>
<feature type="transmembrane region" description="Helical" evidence="7">
    <location>
        <begin position="164"/>
        <end position="181"/>
    </location>
</feature>
<dbReference type="GeneID" id="41840209"/>
<dbReference type="GO" id="GO:0005524">
    <property type="term" value="F:ATP binding"/>
    <property type="evidence" value="ECO:0007669"/>
    <property type="project" value="UniProtKB-KW"/>
</dbReference>
<dbReference type="FunFam" id="3.40.50.300:FF:000218">
    <property type="entry name" value="Multidrug ABC transporter ATP-binding protein"/>
    <property type="match status" value="1"/>
</dbReference>
<feature type="domain" description="ABC transporter" evidence="8">
    <location>
        <begin position="359"/>
        <end position="593"/>
    </location>
</feature>
<dbReference type="InterPro" id="IPR011527">
    <property type="entry name" value="ABC1_TM_dom"/>
</dbReference>
<dbReference type="Gene3D" id="1.20.1560.10">
    <property type="entry name" value="ABC transporter type 1, transmembrane domain"/>
    <property type="match status" value="1"/>
</dbReference>
<comment type="subcellular location">
    <subcellularLocation>
        <location evidence="1">Cell membrane</location>
        <topology evidence="1">Multi-pass membrane protein</topology>
    </subcellularLocation>
</comment>
<evidence type="ECO:0000256" key="1">
    <source>
        <dbReference type="ARBA" id="ARBA00004651"/>
    </source>
</evidence>
<dbReference type="CDD" id="cd07346">
    <property type="entry name" value="ABC_6TM_exporters"/>
    <property type="match status" value="1"/>
</dbReference>
<dbReference type="OrthoDB" id="9806127at2"/>
<evidence type="ECO:0000256" key="7">
    <source>
        <dbReference type="SAM" id="Phobius"/>
    </source>
</evidence>
<dbReference type="SUPFAM" id="SSF90123">
    <property type="entry name" value="ABC transporter transmembrane region"/>
    <property type="match status" value="1"/>
</dbReference>
<dbReference type="GO" id="GO:0016887">
    <property type="term" value="F:ATP hydrolysis activity"/>
    <property type="evidence" value="ECO:0007669"/>
    <property type="project" value="InterPro"/>
</dbReference>
<dbReference type="GO" id="GO:0140359">
    <property type="term" value="F:ABC-type transporter activity"/>
    <property type="evidence" value="ECO:0007669"/>
    <property type="project" value="InterPro"/>
</dbReference>
<proteinExistence type="predicted"/>
<dbReference type="GO" id="GO:0034040">
    <property type="term" value="F:ATPase-coupled lipid transmembrane transporter activity"/>
    <property type="evidence" value="ECO:0007669"/>
    <property type="project" value="TreeGrafter"/>
</dbReference>
<feature type="transmembrane region" description="Helical" evidence="7">
    <location>
        <begin position="21"/>
        <end position="43"/>
    </location>
</feature>
<dbReference type="InterPro" id="IPR036640">
    <property type="entry name" value="ABC1_TM_sf"/>
</dbReference>
<dbReference type="AlphaFoldDB" id="A0A075JFS1"/>
<sequence>MRSIGKILSSTRALWPSYLAIVVSSVLITATSLVMPFIISGATDEVVSVVKTGANPSGHVATIMWFAVALLVADLANTAISNIGGYIGDVTAVRLRRILSTRYFEKLLTLPQSYFDRELTGRIINRLSRNISETTQFLNSFANNFLPMLLTTFAVLVISAIYSWPLALLLLIVFPVFMYLTTLTSKKWQVLEGEKNSQFDIAGGRFAEVVGQIRVVKSFGQERRELTSFDERYASTVATTREQSRYWHLMDGARRGALNVIFFGVYSIIFVQTVEGHFSIGDMVLLIQLVNMARQPVMMMSYLIDSGQRAVAGSRDYFRVLDERPEREGLDLLGAADTAPGATIDAARARAAACTGSVIEFDHASFGYDADRDVLKDITLAVERGERVAFVGESGGGKTTLISLLLGLYTVHDGHLRVFGRDTAETPLDELRSDFGVVFQDASLFSGTIRENIAYAHPEATHEEIRAAAERANADVFIRQFPDGYDTTIGERGLKLSGGQKQRIAVARAMLKDAPILILDEATSALDTKSERLVQAGLDELMEGRTSLIIAHRLSTIGAVDRIVTLRDGRIDEVGPPAELATSGGIYAELLALQASGSKRDKKRLKAYDIAG</sequence>
<evidence type="ECO:0000256" key="6">
    <source>
        <dbReference type="ARBA" id="ARBA00023136"/>
    </source>
</evidence>
<feature type="domain" description="ABC transmembrane type-1" evidence="9">
    <location>
        <begin position="19"/>
        <end position="309"/>
    </location>
</feature>
<evidence type="ECO:0000259" key="9">
    <source>
        <dbReference type="PROSITE" id="PS50929"/>
    </source>
</evidence>
<dbReference type="eggNOG" id="COG1132">
    <property type="taxonomic scope" value="Bacteria"/>
</dbReference>
<dbReference type="InterPro" id="IPR039421">
    <property type="entry name" value="Type_1_exporter"/>
</dbReference>
<organism evidence="10 11">
    <name type="scientific">Dermacoccus nishinomiyaensis</name>
    <dbReference type="NCBI Taxonomy" id="1274"/>
    <lineage>
        <taxon>Bacteria</taxon>
        <taxon>Bacillati</taxon>
        <taxon>Actinomycetota</taxon>
        <taxon>Actinomycetes</taxon>
        <taxon>Micrococcales</taxon>
        <taxon>Dermacoccaceae</taxon>
        <taxon>Dermacoccus</taxon>
    </lineage>
</organism>
<dbReference type="GO" id="GO:0005886">
    <property type="term" value="C:plasma membrane"/>
    <property type="evidence" value="ECO:0007669"/>
    <property type="project" value="UniProtKB-SubCell"/>
</dbReference>
<keyword evidence="2 7" id="KW-0812">Transmembrane</keyword>
<feature type="transmembrane region" description="Helical" evidence="7">
    <location>
        <begin position="137"/>
        <end position="158"/>
    </location>
</feature>
<evidence type="ECO:0000256" key="3">
    <source>
        <dbReference type="ARBA" id="ARBA00022741"/>
    </source>
</evidence>
<dbReference type="SMART" id="SM00382">
    <property type="entry name" value="AAA"/>
    <property type="match status" value="1"/>
</dbReference>
<dbReference type="Pfam" id="PF00664">
    <property type="entry name" value="ABC_membrane"/>
    <property type="match status" value="1"/>
</dbReference>
<dbReference type="Gene3D" id="3.40.50.300">
    <property type="entry name" value="P-loop containing nucleotide triphosphate hydrolases"/>
    <property type="match status" value="1"/>
</dbReference>
<evidence type="ECO:0000313" key="11">
    <source>
        <dbReference type="Proteomes" id="UP000027986"/>
    </source>
</evidence>
<dbReference type="Proteomes" id="UP000027986">
    <property type="component" value="Chromosome"/>
</dbReference>
<evidence type="ECO:0000313" key="10">
    <source>
        <dbReference type="EMBL" id="AIF40117.1"/>
    </source>
</evidence>
<dbReference type="RefSeq" id="WP_038566919.1">
    <property type="nucleotide sequence ID" value="NZ_CP008889.1"/>
</dbReference>
<gene>
    <name evidence="10" type="ORF">HX89_03130</name>
</gene>
<dbReference type="InterPro" id="IPR027417">
    <property type="entry name" value="P-loop_NTPase"/>
</dbReference>
<dbReference type="Pfam" id="PF00005">
    <property type="entry name" value="ABC_tran"/>
    <property type="match status" value="1"/>
</dbReference>
<feature type="transmembrane region" description="Helical" evidence="7">
    <location>
        <begin position="256"/>
        <end position="274"/>
    </location>
</feature>
<dbReference type="SUPFAM" id="SSF52540">
    <property type="entry name" value="P-loop containing nucleoside triphosphate hydrolases"/>
    <property type="match status" value="1"/>
</dbReference>
<accession>A0A075JFS1</accession>
<protein>
    <submittedName>
        <fullName evidence="10">Iron ABC transporter ATP-binding protein</fullName>
    </submittedName>
</protein>
<evidence type="ECO:0000256" key="4">
    <source>
        <dbReference type="ARBA" id="ARBA00022840"/>
    </source>
</evidence>
<reference evidence="10 11" key="1">
    <citation type="submission" date="2014-07" db="EMBL/GenBank/DDBJ databases">
        <title>Genome Sequencing of Dermacoccus nishinomiyaensis.</title>
        <authorList>
            <person name="Hong K.W."/>
            <person name="Chan K.G."/>
        </authorList>
    </citation>
    <scope>NUCLEOTIDE SEQUENCE [LARGE SCALE GENOMIC DNA]</scope>
    <source>
        <strain evidence="10 11">M25</strain>
    </source>
</reference>
<dbReference type="InterPro" id="IPR003439">
    <property type="entry name" value="ABC_transporter-like_ATP-bd"/>
</dbReference>
<dbReference type="PANTHER" id="PTHR24221:SF654">
    <property type="entry name" value="ATP-BINDING CASSETTE SUB-FAMILY B MEMBER 6"/>
    <property type="match status" value="1"/>
</dbReference>
<dbReference type="PROSITE" id="PS00211">
    <property type="entry name" value="ABC_TRANSPORTER_1"/>
    <property type="match status" value="1"/>
</dbReference>
<dbReference type="PROSITE" id="PS50893">
    <property type="entry name" value="ABC_TRANSPORTER_2"/>
    <property type="match status" value="1"/>
</dbReference>
<dbReference type="InterPro" id="IPR017871">
    <property type="entry name" value="ABC_transporter-like_CS"/>
</dbReference>
<dbReference type="PANTHER" id="PTHR24221">
    <property type="entry name" value="ATP-BINDING CASSETTE SUB-FAMILY B"/>
    <property type="match status" value="1"/>
</dbReference>
<feature type="transmembrane region" description="Helical" evidence="7">
    <location>
        <begin position="63"/>
        <end position="87"/>
    </location>
</feature>
<dbReference type="EMBL" id="CP008889">
    <property type="protein sequence ID" value="AIF40117.1"/>
    <property type="molecule type" value="Genomic_DNA"/>
</dbReference>
<keyword evidence="3" id="KW-0547">Nucleotide-binding</keyword>
<keyword evidence="4 10" id="KW-0067">ATP-binding</keyword>
<evidence type="ECO:0000256" key="5">
    <source>
        <dbReference type="ARBA" id="ARBA00022989"/>
    </source>
</evidence>
<name>A0A075JFS1_9MICO</name>
<evidence type="ECO:0000256" key="2">
    <source>
        <dbReference type="ARBA" id="ARBA00022692"/>
    </source>
</evidence>
<dbReference type="PROSITE" id="PS50929">
    <property type="entry name" value="ABC_TM1F"/>
    <property type="match status" value="1"/>
</dbReference>
<dbReference type="InterPro" id="IPR003593">
    <property type="entry name" value="AAA+_ATPase"/>
</dbReference>
<keyword evidence="5 7" id="KW-1133">Transmembrane helix</keyword>
<keyword evidence="6 7" id="KW-0472">Membrane</keyword>
<dbReference type="HOGENOM" id="CLU_000604_84_3_11"/>
<evidence type="ECO:0000259" key="8">
    <source>
        <dbReference type="PROSITE" id="PS50893"/>
    </source>
</evidence>
<keyword evidence="11" id="KW-1185">Reference proteome</keyword>